<dbReference type="Proteomes" id="UP000272771">
    <property type="component" value="Chromosome"/>
</dbReference>
<dbReference type="InterPro" id="IPR054098">
    <property type="entry name" value="NGO1945-like_C"/>
</dbReference>
<dbReference type="OrthoDB" id="4146344at2"/>
<dbReference type="RefSeq" id="WP_004283722.1">
    <property type="nucleotide sequence ID" value="NZ_CAUJRG010000005.1"/>
</dbReference>
<dbReference type="InterPro" id="IPR018640">
    <property type="entry name" value="DUF2063"/>
</dbReference>
<proteinExistence type="predicted"/>
<organism evidence="3 4">
    <name type="scientific">Neisseria weaveri</name>
    <dbReference type="NCBI Taxonomy" id="28091"/>
    <lineage>
        <taxon>Bacteria</taxon>
        <taxon>Pseudomonadati</taxon>
        <taxon>Pseudomonadota</taxon>
        <taxon>Betaproteobacteria</taxon>
        <taxon>Neisseriales</taxon>
        <taxon>Neisseriaceae</taxon>
        <taxon>Neisseria</taxon>
    </lineage>
</organism>
<accession>A0A3S5B5V5</accession>
<dbReference type="AlphaFoldDB" id="A0A3S5B5V5"/>
<sequence length="248" mass="28584">MQPDQRPNCADNTSEHFQTALADYIRNPSLPAPEGIPAERLAVYVRLVHNNVRNFVELCFSDSREFIEDNVWENLLKNFLDASRPESPFFNDIPHAFFNHVQTQSETLPDYVLEMMDFELALLHAETAIQTFSDGPTNDETELFWSPSAQLKTYANDFVGSHLEEVYPLPENEECRVVVWRDRDEEVCYQTVEDADWFLLSHFSAQSDSLSGLLAKLAEMLPGQDIEPWLRQSIREWIDAGLLLTARQ</sequence>
<dbReference type="Gene3D" id="3.90.930.50">
    <property type="match status" value="1"/>
</dbReference>
<dbReference type="InterPro" id="IPR044922">
    <property type="entry name" value="DUF2063_N_sf"/>
</dbReference>
<dbReference type="Pfam" id="PF09836">
    <property type="entry name" value="DUF2063"/>
    <property type="match status" value="1"/>
</dbReference>
<dbReference type="Gene3D" id="1.10.150.690">
    <property type="entry name" value="DUF2063"/>
    <property type="match status" value="1"/>
</dbReference>
<protein>
    <submittedName>
        <fullName evidence="3">Uncharacterized protein conserved in bacteria</fullName>
    </submittedName>
</protein>
<name>A0A3S5B5V5_9NEIS</name>
<dbReference type="Pfam" id="PF22106">
    <property type="entry name" value="NGO1945_C"/>
    <property type="match status" value="1"/>
</dbReference>
<feature type="domain" description="NGO1945-like C-terminal" evidence="2">
    <location>
        <begin position="146"/>
        <end position="237"/>
    </location>
</feature>
<feature type="domain" description="Putative DNA-binding" evidence="1">
    <location>
        <begin position="17"/>
        <end position="100"/>
    </location>
</feature>
<gene>
    <name evidence="3" type="ORF">NCTC12742_01721</name>
</gene>
<dbReference type="EMBL" id="LR134533">
    <property type="protein sequence ID" value="VEJ51816.1"/>
    <property type="molecule type" value="Genomic_DNA"/>
</dbReference>
<evidence type="ECO:0000259" key="1">
    <source>
        <dbReference type="Pfam" id="PF09836"/>
    </source>
</evidence>
<evidence type="ECO:0000313" key="3">
    <source>
        <dbReference type="EMBL" id="VEJ51816.1"/>
    </source>
</evidence>
<keyword evidence="4" id="KW-1185">Reference proteome</keyword>
<reference evidence="3 4" key="1">
    <citation type="submission" date="2018-12" db="EMBL/GenBank/DDBJ databases">
        <authorList>
            <consortium name="Pathogen Informatics"/>
        </authorList>
    </citation>
    <scope>NUCLEOTIDE SEQUENCE [LARGE SCALE GENOMIC DNA]</scope>
    <source>
        <strain evidence="3 4">NCTC12742</strain>
    </source>
</reference>
<evidence type="ECO:0000313" key="4">
    <source>
        <dbReference type="Proteomes" id="UP000272771"/>
    </source>
</evidence>
<dbReference type="STRING" id="28091.SAMEA3174300_00278"/>
<evidence type="ECO:0000259" key="2">
    <source>
        <dbReference type="Pfam" id="PF22106"/>
    </source>
</evidence>